<reference evidence="1 2" key="1">
    <citation type="submission" date="2017-08" db="EMBL/GenBank/DDBJ databases">
        <title>Substantial Increase in Enzyme Production by Combined Drug-Resistance Mutations in Paenibacillus agaridevorans.</title>
        <authorList>
            <person name="Tanaka Y."/>
            <person name="Funane K."/>
            <person name="Hosaka T."/>
            <person name="Shiwa Y."/>
            <person name="Fujita N."/>
            <person name="Miyazaki T."/>
            <person name="Yoshikawa H."/>
            <person name="Murakami K."/>
            <person name="Kasahara K."/>
            <person name="Inaoka T."/>
            <person name="Hiraga Y."/>
            <person name="Ochi K."/>
        </authorList>
    </citation>
    <scope>NUCLEOTIDE SEQUENCE [LARGE SCALE GENOMIC DNA]</scope>
    <source>
        <strain evidence="1 2">T-3040</strain>
    </source>
</reference>
<accession>A0A2R5ERY8</accession>
<evidence type="ECO:0000313" key="1">
    <source>
        <dbReference type="EMBL" id="GBG09466.1"/>
    </source>
</evidence>
<evidence type="ECO:0000313" key="2">
    <source>
        <dbReference type="Proteomes" id="UP000245202"/>
    </source>
</evidence>
<gene>
    <name evidence="1" type="ORF">PAT3040_04112</name>
</gene>
<dbReference type="Proteomes" id="UP000245202">
    <property type="component" value="Unassembled WGS sequence"/>
</dbReference>
<organism evidence="1 2">
    <name type="scientific">Paenibacillus agaridevorans</name>
    <dbReference type="NCBI Taxonomy" id="171404"/>
    <lineage>
        <taxon>Bacteria</taxon>
        <taxon>Bacillati</taxon>
        <taxon>Bacillota</taxon>
        <taxon>Bacilli</taxon>
        <taxon>Bacillales</taxon>
        <taxon>Paenibacillaceae</taxon>
        <taxon>Paenibacillus</taxon>
    </lineage>
</organism>
<proteinExistence type="predicted"/>
<sequence length="65" mass="7684">MDSERIKAIVSALNGLRAQEWARVKQQVDMLYSFQAAKVQFDDLEQLKTNLEYEFKLRRFGEKSD</sequence>
<protein>
    <submittedName>
        <fullName evidence="1">Uncharacterized protein</fullName>
    </submittedName>
</protein>
<keyword evidence="2" id="KW-1185">Reference proteome</keyword>
<dbReference type="AlphaFoldDB" id="A0A2R5ERY8"/>
<dbReference type="EMBL" id="BDQX01000231">
    <property type="protein sequence ID" value="GBG09466.1"/>
    <property type="molecule type" value="Genomic_DNA"/>
</dbReference>
<name>A0A2R5ERY8_9BACL</name>
<comment type="caution">
    <text evidence="1">The sequence shown here is derived from an EMBL/GenBank/DDBJ whole genome shotgun (WGS) entry which is preliminary data.</text>
</comment>
<dbReference type="RefSeq" id="WP_108994201.1">
    <property type="nucleotide sequence ID" value="NZ_BDQX01000231.1"/>
</dbReference>